<reference evidence="3 4" key="1">
    <citation type="submission" date="2021-05" db="EMBL/GenBank/DDBJ databases">
        <title>Description of Cellulomonas sp. DKR-3 sp. nov.</title>
        <authorList>
            <person name="Dahal R.H."/>
            <person name="Chaudhary D.K."/>
        </authorList>
    </citation>
    <scope>NUCLEOTIDE SEQUENCE [LARGE SCALE GENOMIC DNA]</scope>
    <source>
        <strain evidence="3 4">DKR-3</strain>
    </source>
</reference>
<dbReference type="PANTHER" id="PTHR13887:SF55">
    <property type="entry name" value="SLR0313 PROTEIN"/>
    <property type="match status" value="1"/>
</dbReference>
<dbReference type="RefSeq" id="WP_214349674.1">
    <property type="nucleotide sequence ID" value="NZ_JAHBOH010000001.1"/>
</dbReference>
<keyword evidence="4" id="KW-1185">Reference proteome</keyword>
<accession>A0ABS5TZF7</accession>
<dbReference type="SUPFAM" id="SSF52833">
    <property type="entry name" value="Thioredoxin-like"/>
    <property type="match status" value="1"/>
</dbReference>
<dbReference type="Pfam" id="PF13462">
    <property type="entry name" value="Thioredoxin_4"/>
    <property type="match status" value="1"/>
</dbReference>
<dbReference type="Gene3D" id="3.40.30.10">
    <property type="entry name" value="Glutaredoxin"/>
    <property type="match status" value="1"/>
</dbReference>
<dbReference type="PROSITE" id="PS51352">
    <property type="entry name" value="THIOREDOXIN_2"/>
    <property type="match status" value="1"/>
</dbReference>
<organism evidence="3 4">
    <name type="scientific">Cellulomonas fulva</name>
    <dbReference type="NCBI Taxonomy" id="2835530"/>
    <lineage>
        <taxon>Bacteria</taxon>
        <taxon>Bacillati</taxon>
        <taxon>Actinomycetota</taxon>
        <taxon>Actinomycetes</taxon>
        <taxon>Micrococcales</taxon>
        <taxon>Cellulomonadaceae</taxon>
        <taxon>Cellulomonas</taxon>
    </lineage>
</organism>
<evidence type="ECO:0000256" key="1">
    <source>
        <dbReference type="ARBA" id="ARBA00005791"/>
    </source>
</evidence>
<sequence length="170" mass="18427">MSDLPAGTDPYRHVYGAADAPVTVVEFGDLECPHCRAAAPVLRELVDTSAGRVRLVWRHFPLFEVHPHALTAALAAEAFAAHGRFWDLHDAAFAHQDRLGDPDLRRYAAEAGIDPDDVVGDRAQRWATAVEADYLAGLAAHVAGTPTLLVDDEPYTGPVTLTALRLRTAR</sequence>
<dbReference type="InterPro" id="IPR036249">
    <property type="entry name" value="Thioredoxin-like_sf"/>
</dbReference>
<evidence type="ECO:0000259" key="2">
    <source>
        <dbReference type="PROSITE" id="PS51352"/>
    </source>
</evidence>
<comment type="similarity">
    <text evidence="1">Belongs to the thioredoxin family. DsbA subfamily.</text>
</comment>
<feature type="domain" description="Thioredoxin" evidence="2">
    <location>
        <begin position="1"/>
        <end position="132"/>
    </location>
</feature>
<dbReference type="InterPro" id="IPR013766">
    <property type="entry name" value="Thioredoxin_domain"/>
</dbReference>
<name>A0ABS5TZF7_9CELL</name>
<protein>
    <submittedName>
        <fullName evidence="3">DsbA family protein</fullName>
    </submittedName>
</protein>
<comment type="caution">
    <text evidence="3">The sequence shown here is derived from an EMBL/GenBank/DDBJ whole genome shotgun (WGS) entry which is preliminary data.</text>
</comment>
<evidence type="ECO:0000313" key="3">
    <source>
        <dbReference type="EMBL" id="MBT0994524.1"/>
    </source>
</evidence>
<dbReference type="InterPro" id="IPR012336">
    <property type="entry name" value="Thioredoxin-like_fold"/>
</dbReference>
<gene>
    <name evidence="3" type="ORF">KIN34_09520</name>
</gene>
<dbReference type="EMBL" id="JAHBOH010000001">
    <property type="protein sequence ID" value="MBT0994524.1"/>
    <property type="molecule type" value="Genomic_DNA"/>
</dbReference>
<dbReference type="Proteomes" id="UP000722125">
    <property type="component" value="Unassembled WGS sequence"/>
</dbReference>
<dbReference type="PANTHER" id="PTHR13887">
    <property type="entry name" value="GLUTATHIONE S-TRANSFERASE KAPPA"/>
    <property type="match status" value="1"/>
</dbReference>
<proteinExistence type="inferred from homology"/>
<evidence type="ECO:0000313" key="4">
    <source>
        <dbReference type="Proteomes" id="UP000722125"/>
    </source>
</evidence>